<dbReference type="PATRIC" id="fig|322095.3.peg.1852"/>
<comment type="caution">
    <text evidence="1">The sequence shown here is derived from an EMBL/GenBank/DDBJ whole genome shotgun (WGS) entry which is preliminary data.</text>
</comment>
<name>A0A134B1Y7_9PORP</name>
<dbReference type="STRING" id="322095.HMPREF3185_01877"/>
<reference evidence="2" key="1">
    <citation type="submission" date="2016-01" db="EMBL/GenBank/DDBJ databases">
        <authorList>
            <person name="Mitreva M."/>
            <person name="Pepin K.H."/>
            <person name="Mihindukulasuriya K.A."/>
            <person name="Fulton R."/>
            <person name="Fronick C."/>
            <person name="O'Laughlin M."/>
            <person name="Miner T."/>
            <person name="Herter B."/>
            <person name="Rosa B.A."/>
            <person name="Cordes M."/>
            <person name="Tomlinson C."/>
            <person name="Wollam A."/>
            <person name="Palsikar V.B."/>
            <person name="Mardis E.R."/>
            <person name="Wilson R.K."/>
        </authorList>
    </citation>
    <scope>NUCLEOTIDE SEQUENCE [LARGE SCALE GENOMIC DNA]</scope>
    <source>
        <strain evidence="2">KA00683</strain>
    </source>
</reference>
<gene>
    <name evidence="1" type="ORF">HMPREF3185_01877</name>
</gene>
<sequence length="59" mass="6937">MKESLLEGVGLTPLYIGYPFDKGFHLCLHYICRRAKYYLIICSCMGVWVELYRMVMKAI</sequence>
<keyword evidence="2" id="KW-1185">Reference proteome</keyword>
<organism evidence="1 2">
    <name type="scientific">Porphyromonas somerae</name>
    <dbReference type="NCBI Taxonomy" id="322095"/>
    <lineage>
        <taxon>Bacteria</taxon>
        <taxon>Pseudomonadati</taxon>
        <taxon>Bacteroidota</taxon>
        <taxon>Bacteroidia</taxon>
        <taxon>Bacteroidales</taxon>
        <taxon>Porphyromonadaceae</taxon>
        <taxon>Porphyromonas</taxon>
    </lineage>
</organism>
<evidence type="ECO:0000313" key="2">
    <source>
        <dbReference type="Proteomes" id="UP000070224"/>
    </source>
</evidence>
<dbReference type="Proteomes" id="UP000070224">
    <property type="component" value="Unassembled WGS sequence"/>
</dbReference>
<proteinExistence type="predicted"/>
<accession>A0A134B1Y7</accession>
<protein>
    <submittedName>
        <fullName evidence="1">Uncharacterized protein</fullName>
    </submittedName>
</protein>
<dbReference type="EMBL" id="LSDK01000130">
    <property type="protein sequence ID" value="KXB73939.1"/>
    <property type="molecule type" value="Genomic_DNA"/>
</dbReference>
<dbReference type="AlphaFoldDB" id="A0A134B1Y7"/>
<evidence type="ECO:0000313" key="1">
    <source>
        <dbReference type="EMBL" id="KXB73939.1"/>
    </source>
</evidence>